<gene>
    <name evidence="1" type="ORF">GSTUM_00000720001</name>
</gene>
<keyword evidence="2" id="KW-1185">Reference proteome</keyword>
<dbReference type="InParanoid" id="D5GCL8"/>
<proteinExistence type="predicted"/>
<evidence type="ECO:0000313" key="2">
    <source>
        <dbReference type="Proteomes" id="UP000006911"/>
    </source>
</evidence>
<sequence>MIIKKRILDGRGPRNDSQTIRHRFSRTLYEAKQVEWSRGYLSATAKEKAMGLNSSRNTGFMPAHK</sequence>
<dbReference type="EMBL" id="FN430114">
    <property type="protein sequence ID" value="CAZ82261.1"/>
    <property type="molecule type" value="Genomic_DNA"/>
</dbReference>
<dbReference type="RefSeq" id="XP_002838070.1">
    <property type="nucleotide sequence ID" value="XM_002838024.1"/>
</dbReference>
<dbReference type="GeneID" id="9187880"/>
<organism evidence="1 2">
    <name type="scientific">Tuber melanosporum (strain Mel28)</name>
    <name type="common">Perigord black truffle</name>
    <dbReference type="NCBI Taxonomy" id="656061"/>
    <lineage>
        <taxon>Eukaryota</taxon>
        <taxon>Fungi</taxon>
        <taxon>Dikarya</taxon>
        <taxon>Ascomycota</taxon>
        <taxon>Pezizomycotina</taxon>
        <taxon>Pezizomycetes</taxon>
        <taxon>Pezizales</taxon>
        <taxon>Tuberaceae</taxon>
        <taxon>Tuber</taxon>
    </lineage>
</organism>
<reference evidence="1 2" key="1">
    <citation type="journal article" date="2010" name="Nature">
        <title>Perigord black truffle genome uncovers evolutionary origins and mechanisms of symbiosis.</title>
        <authorList>
            <person name="Martin F."/>
            <person name="Kohler A."/>
            <person name="Murat C."/>
            <person name="Balestrini R."/>
            <person name="Coutinho P.M."/>
            <person name="Jaillon O."/>
            <person name="Montanini B."/>
            <person name="Morin E."/>
            <person name="Noel B."/>
            <person name="Percudani R."/>
            <person name="Porcel B."/>
            <person name="Rubini A."/>
            <person name="Amicucci A."/>
            <person name="Amselem J."/>
            <person name="Anthouard V."/>
            <person name="Arcioni S."/>
            <person name="Artiguenave F."/>
            <person name="Aury J.M."/>
            <person name="Ballario P."/>
            <person name="Bolchi A."/>
            <person name="Brenna A."/>
            <person name="Brun A."/>
            <person name="Buee M."/>
            <person name="Cantarel B."/>
            <person name="Chevalier G."/>
            <person name="Couloux A."/>
            <person name="Da Silva C."/>
            <person name="Denoeud F."/>
            <person name="Duplessis S."/>
            <person name="Ghignone S."/>
            <person name="Hilselberger B."/>
            <person name="Iotti M."/>
            <person name="Marcais B."/>
            <person name="Mello A."/>
            <person name="Miranda M."/>
            <person name="Pacioni G."/>
            <person name="Quesneville H."/>
            <person name="Riccioni C."/>
            <person name="Ruotolo R."/>
            <person name="Splivallo R."/>
            <person name="Stocchi V."/>
            <person name="Tisserant E."/>
            <person name="Viscomi A.R."/>
            <person name="Zambonelli A."/>
            <person name="Zampieri E."/>
            <person name="Henrissat B."/>
            <person name="Lebrun M.H."/>
            <person name="Paolocci F."/>
            <person name="Bonfante P."/>
            <person name="Ottonello S."/>
            <person name="Wincker P."/>
        </authorList>
    </citation>
    <scope>NUCLEOTIDE SEQUENCE [LARGE SCALE GENOMIC DNA]</scope>
    <source>
        <strain evidence="1 2">Mel28</strain>
    </source>
</reference>
<dbReference type="AlphaFoldDB" id="D5GCL8"/>
<dbReference type="KEGG" id="tml:GSTUM_00000720001"/>
<protein>
    <submittedName>
        <fullName evidence="1">(Perigord truffle) hypothetical protein</fullName>
    </submittedName>
</protein>
<accession>D5GCL8</accession>
<dbReference type="Proteomes" id="UP000006911">
    <property type="component" value="Unassembled WGS sequence"/>
</dbReference>
<evidence type="ECO:0000313" key="1">
    <source>
        <dbReference type="EMBL" id="CAZ82261.1"/>
    </source>
</evidence>
<name>D5GCL8_TUBMM</name>
<dbReference type="HOGENOM" id="CLU_2851347_0_0_1"/>